<reference evidence="1 2" key="1">
    <citation type="submission" date="2023-11" db="EMBL/GenBank/DDBJ databases">
        <authorList>
            <person name="Okamura Y."/>
        </authorList>
    </citation>
    <scope>NUCLEOTIDE SEQUENCE [LARGE SCALE GENOMIC DNA]</scope>
</reference>
<keyword evidence="2" id="KW-1185">Reference proteome</keyword>
<gene>
    <name evidence="1" type="ORF">LNINA_LOCUS5535</name>
</gene>
<name>A0AAV1J912_9NEOP</name>
<accession>A0AAV1J912</accession>
<dbReference type="EMBL" id="CAVLEF010000007">
    <property type="protein sequence ID" value="CAK1545923.1"/>
    <property type="molecule type" value="Genomic_DNA"/>
</dbReference>
<evidence type="ECO:0000313" key="1">
    <source>
        <dbReference type="EMBL" id="CAK1545923.1"/>
    </source>
</evidence>
<organism evidence="1 2">
    <name type="scientific">Leptosia nina</name>
    <dbReference type="NCBI Taxonomy" id="320188"/>
    <lineage>
        <taxon>Eukaryota</taxon>
        <taxon>Metazoa</taxon>
        <taxon>Ecdysozoa</taxon>
        <taxon>Arthropoda</taxon>
        <taxon>Hexapoda</taxon>
        <taxon>Insecta</taxon>
        <taxon>Pterygota</taxon>
        <taxon>Neoptera</taxon>
        <taxon>Endopterygota</taxon>
        <taxon>Lepidoptera</taxon>
        <taxon>Glossata</taxon>
        <taxon>Ditrysia</taxon>
        <taxon>Papilionoidea</taxon>
        <taxon>Pieridae</taxon>
        <taxon>Pierinae</taxon>
        <taxon>Leptosia</taxon>
    </lineage>
</organism>
<evidence type="ECO:0000313" key="2">
    <source>
        <dbReference type="Proteomes" id="UP001497472"/>
    </source>
</evidence>
<proteinExistence type="predicted"/>
<dbReference type="AlphaFoldDB" id="A0AAV1J912"/>
<sequence length="277" mass="31724">MVARIIIAGESQCNTFAEICFIADYLSKNLPDFCYDRIEKPVLDWTAWLFKTNQKNKWHHTSSPLVWKELLTTGKSVERECSYIGTNYATKVLKYVEKIGLALTNTDILIILDHIPFSEDQAIGDWLHDNKKLMQKIALMINASASSKMKIILPNLGPACYNATVLSQSLTHISKHNIIVATSDLGMEVTPIIAKMNEIPMRNIFCPPVWGFVGINHLIDINNTIHRYDAFEPYERYRKVRNSSLCIGTLTPEMRTMEYLTFFDESLWVKVAEEKVD</sequence>
<dbReference type="Proteomes" id="UP001497472">
    <property type="component" value="Unassembled WGS sequence"/>
</dbReference>
<protein>
    <submittedName>
        <fullName evidence="1">Uncharacterized protein</fullName>
    </submittedName>
</protein>
<dbReference type="Gene3D" id="3.40.50.720">
    <property type="entry name" value="NAD(P)-binding Rossmann-like Domain"/>
    <property type="match status" value="1"/>
</dbReference>
<comment type="caution">
    <text evidence="1">The sequence shown here is derived from an EMBL/GenBank/DDBJ whole genome shotgun (WGS) entry which is preliminary data.</text>
</comment>